<proteinExistence type="predicted"/>
<comment type="caution">
    <text evidence="1">The sequence shown here is derived from an EMBL/GenBank/DDBJ whole genome shotgun (WGS) entry which is preliminary data.</text>
</comment>
<gene>
    <name evidence="1" type="ORF">Bhyg_15268</name>
</gene>
<keyword evidence="2" id="KW-1185">Reference proteome</keyword>
<organism evidence="1 2">
    <name type="scientific">Pseudolycoriella hygida</name>
    <dbReference type="NCBI Taxonomy" id="35572"/>
    <lineage>
        <taxon>Eukaryota</taxon>
        <taxon>Metazoa</taxon>
        <taxon>Ecdysozoa</taxon>
        <taxon>Arthropoda</taxon>
        <taxon>Hexapoda</taxon>
        <taxon>Insecta</taxon>
        <taxon>Pterygota</taxon>
        <taxon>Neoptera</taxon>
        <taxon>Endopterygota</taxon>
        <taxon>Diptera</taxon>
        <taxon>Nematocera</taxon>
        <taxon>Sciaroidea</taxon>
        <taxon>Sciaridae</taxon>
        <taxon>Pseudolycoriella</taxon>
    </lineage>
</organism>
<evidence type="ECO:0000313" key="1">
    <source>
        <dbReference type="EMBL" id="KAJ6636675.1"/>
    </source>
</evidence>
<accession>A0A9Q0MT82</accession>
<evidence type="ECO:0000313" key="2">
    <source>
        <dbReference type="Proteomes" id="UP001151699"/>
    </source>
</evidence>
<protein>
    <submittedName>
        <fullName evidence="1">Uncharacterized protein</fullName>
    </submittedName>
</protein>
<sequence length="82" mass="9355">MLEKLLLKNAISMQSPQQCMQPCTTRVNVEDKILSSFTSIGLNGSLKQTVIETAHKLSLVRRKVKRCLCKSERRVLHAIQFQ</sequence>
<reference evidence="1" key="1">
    <citation type="submission" date="2022-07" db="EMBL/GenBank/DDBJ databases">
        <authorList>
            <person name="Trinca V."/>
            <person name="Uliana J.V.C."/>
            <person name="Torres T.T."/>
            <person name="Ward R.J."/>
            <person name="Monesi N."/>
        </authorList>
    </citation>
    <scope>NUCLEOTIDE SEQUENCE</scope>
    <source>
        <strain evidence="1">HSMRA1968</strain>
        <tissue evidence="1">Whole embryos</tissue>
    </source>
</reference>
<dbReference type="AlphaFoldDB" id="A0A9Q0MT82"/>
<dbReference type="Proteomes" id="UP001151699">
    <property type="component" value="Chromosome C"/>
</dbReference>
<dbReference type="EMBL" id="WJQU01000004">
    <property type="protein sequence ID" value="KAJ6636675.1"/>
    <property type="molecule type" value="Genomic_DNA"/>
</dbReference>
<name>A0A9Q0MT82_9DIPT</name>